<dbReference type="EMBL" id="LTAI01001246">
    <property type="protein sequence ID" value="ORD95820.1"/>
    <property type="molecule type" value="Genomic_DNA"/>
</dbReference>
<sequence length="73" mass="8660">MIHIKEIYYIVPQIKKLPYFFLPQQRSLLVDTSFDIFVVDNTLLVDKDIKMKKSNVNILTVNNRKLKCLGYIE</sequence>
<accession>A0A1X0Q7T0</accession>
<organism evidence="1 2">
    <name type="scientific">Hepatospora eriocheir</name>
    <dbReference type="NCBI Taxonomy" id="1081669"/>
    <lineage>
        <taxon>Eukaryota</taxon>
        <taxon>Fungi</taxon>
        <taxon>Fungi incertae sedis</taxon>
        <taxon>Microsporidia</taxon>
        <taxon>Hepatosporidae</taxon>
        <taxon>Hepatospora</taxon>
    </lineage>
</organism>
<proteinExistence type="predicted"/>
<name>A0A1X0Q7T0_9MICR</name>
<reference evidence="1 2" key="1">
    <citation type="journal article" date="2017" name="Environ. Microbiol.">
        <title>Decay of the glycolytic pathway and adaptation to intranuclear parasitism within Enterocytozoonidae microsporidia.</title>
        <authorList>
            <person name="Wiredu Boakye D."/>
            <person name="Jaroenlak P."/>
            <person name="Prachumwat A."/>
            <person name="Williams T.A."/>
            <person name="Bateman K.S."/>
            <person name="Itsathitphaisarn O."/>
            <person name="Sritunyalucksana K."/>
            <person name="Paszkiewicz K.H."/>
            <person name="Moore K.A."/>
            <person name="Stentiford G.D."/>
            <person name="Williams B.A."/>
        </authorList>
    </citation>
    <scope>NUCLEOTIDE SEQUENCE [LARGE SCALE GENOMIC DNA]</scope>
    <source>
        <strain evidence="2">canceri</strain>
    </source>
</reference>
<evidence type="ECO:0000313" key="2">
    <source>
        <dbReference type="Proteomes" id="UP000192501"/>
    </source>
</evidence>
<dbReference type="AlphaFoldDB" id="A0A1X0Q7T0"/>
<comment type="caution">
    <text evidence="1">The sequence shown here is derived from an EMBL/GenBank/DDBJ whole genome shotgun (WGS) entry which is preliminary data.</text>
</comment>
<gene>
    <name evidence="1" type="ORF">A0H76_612</name>
</gene>
<evidence type="ECO:0000313" key="1">
    <source>
        <dbReference type="EMBL" id="ORD95820.1"/>
    </source>
</evidence>
<protein>
    <submittedName>
        <fullName evidence="1">Uncharacterized protein</fullName>
    </submittedName>
</protein>
<dbReference type="VEuPathDB" id="MicrosporidiaDB:A0H76_612"/>
<dbReference type="Proteomes" id="UP000192501">
    <property type="component" value="Unassembled WGS sequence"/>
</dbReference>